<proteinExistence type="predicted"/>
<keyword evidence="2" id="KW-1185">Reference proteome</keyword>
<dbReference type="AlphaFoldDB" id="A0A9P0QTT3"/>
<organism evidence="1 2">
    <name type="scientific">[Candida] railenensis</name>
    <dbReference type="NCBI Taxonomy" id="45579"/>
    <lineage>
        <taxon>Eukaryota</taxon>
        <taxon>Fungi</taxon>
        <taxon>Dikarya</taxon>
        <taxon>Ascomycota</taxon>
        <taxon>Saccharomycotina</taxon>
        <taxon>Pichiomycetes</taxon>
        <taxon>Debaryomycetaceae</taxon>
        <taxon>Kurtzmaniella</taxon>
    </lineage>
</organism>
<dbReference type="Proteomes" id="UP000837801">
    <property type="component" value="Unassembled WGS sequence"/>
</dbReference>
<evidence type="ECO:0000313" key="2">
    <source>
        <dbReference type="Proteomes" id="UP000837801"/>
    </source>
</evidence>
<dbReference type="EMBL" id="CAKXYY010000019">
    <property type="protein sequence ID" value="CAH2354892.1"/>
    <property type="molecule type" value="Genomic_DNA"/>
</dbReference>
<name>A0A9P0QTT3_9ASCO</name>
<evidence type="ECO:0000313" key="1">
    <source>
        <dbReference type="EMBL" id="CAH2354892.1"/>
    </source>
</evidence>
<protein>
    <submittedName>
        <fullName evidence="1">Uncharacterized protein</fullName>
    </submittedName>
</protein>
<reference evidence="1" key="1">
    <citation type="submission" date="2022-03" db="EMBL/GenBank/DDBJ databases">
        <authorList>
            <person name="Legras J.-L."/>
            <person name="Devillers H."/>
            <person name="Grondin C."/>
        </authorList>
    </citation>
    <scope>NUCLEOTIDE SEQUENCE</scope>
    <source>
        <strain evidence="1">CLIB 1423</strain>
    </source>
</reference>
<sequence>MVRLIRHTNRGLFTIRQGLLERTSIGGVSRSSMMRLRMYSNRGMLDGIPGDEIKRQDVDESQVQMKGILQRSPIFLSSKYETGGSKNKVPDASVHCNEPTDVRLILNDGVSKVPVPGSVVEFDAGESNCNVGVVLEACSTKFNENYNKLTVLSLKNEILQVYTQDVTIHFHAVVDRKMIDEISVEILKYRRHEEESRVRLQMVGFIERFIDNSVALQKRLKAERQFDTVYSHYSQMHKITPISLLDVITSIKLSDTVALDISDTLFGHCTLVMACHLELANDPTKWIVPNLYKNNRFTNVARVNGSSNNLVPPMSYLANSMVNHDCVATLLQEREDGASASPTPSSFLAQLLISQSEQSTRKSFMDLTLYFTFWEGAKFKWAIDSMKLFVVYPHPAIGRALEQILSIEETHATPSNIYEALKKLGVYEDDSSDVFLSANMLGEPKIKQVSVKSAQELVPSELDMASERLAEDLIDNFSHLRDTSRFYKDLTIYGLPSSSGTKFGFSIEKSNVRKYWINIHVQDPATRIPPSSQLFSMLASSGLRSSIQRLAGRDSLEMFSKKFLEQFEFKTQNIVQQPEFVSVADENPLNSQELAFQNTDQLKTCMTISFAYYPYANDPFDKLSEKVKMSFDDISNLEVKRISSFDALENILHGKTESGEGSGGFRLFKRRSLLSPQPTEQKFTLLNDKDGHDIRFIYNVMKTYSKVRNLRGASLSDSSLESMIDSNSEALPELCGFFCREIQSLSEDLTAHYCYRNNIPVFGYRQGTLVSDPELDEVTNLETMFQNKSDKTKEADSVFLSHNNLLLPEFFADTYFQTLLCRDSNGNTPAAAKISGQNFLNKTQVEVLISEPSSEEEEYVDPLIQEGFLLGSVNVFESTSKFLSLMNQYQILAFIHSLAKRRYFERLSYLQQIEQFRYLKRLGYPTDGPLPWEVLDDEIVKSDKESAFKNYFTAAHKKFRKLQEFESNLMNDIGASNIIDFTCVLTKISGKYLDDKVLANAYCQQLGIEIEVLVGRNRTVTVGSFIECDRVIYLDAIGGRLVLGTSEMI</sequence>
<accession>A0A9P0QTT3</accession>
<comment type="caution">
    <text evidence="1">The sequence shown here is derived from an EMBL/GenBank/DDBJ whole genome shotgun (WGS) entry which is preliminary data.</text>
</comment>
<dbReference type="OrthoDB" id="1865897at2759"/>
<gene>
    <name evidence="1" type="ORF">CLIB1423_19S02080</name>
</gene>